<sequence length="69" mass="7936">MRIIYIEDYCVHCGACVRACEPGAIEQDPITKQVKFDKKYLCVNCCQCIYACRFNSMKIGDAYELQTDI</sequence>
<dbReference type="SUPFAM" id="SSF54862">
    <property type="entry name" value="4Fe-4S ferredoxins"/>
    <property type="match status" value="1"/>
</dbReference>
<reference evidence="2 3" key="1">
    <citation type="journal article" date="2014" name="PLoS Genet.">
        <title>The Genome of Spironucleus salmonicida Highlights a Fish Pathogen Adapted to Fluctuating Environments.</title>
        <authorList>
            <person name="Xu F."/>
            <person name="Jerlstrom-Hultqvist J."/>
            <person name="Einarsson E."/>
            <person name="Astvaldsson A."/>
            <person name="Svard S.G."/>
            <person name="Andersson J.O."/>
        </authorList>
    </citation>
    <scope>NUCLEOTIDE SEQUENCE</scope>
    <source>
        <strain evidence="3">ATCC 50377</strain>
    </source>
</reference>
<dbReference type="InterPro" id="IPR017896">
    <property type="entry name" value="4Fe4S_Fe-S-bd"/>
</dbReference>
<dbReference type="PROSITE" id="PS51379">
    <property type="entry name" value="4FE4S_FER_2"/>
    <property type="match status" value="2"/>
</dbReference>
<name>V6LK05_9EUKA</name>
<proteinExistence type="predicted"/>
<dbReference type="Gene3D" id="3.30.70.20">
    <property type="match status" value="1"/>
</dbReference>
<evidence type="ECO:0000259" key="1">
    <source>
        <dbReference type="PROSITE" id="PS51379"/>
    </source>
</evidence>
<dbReference type="EMBL" id="KI546129">
    <property type="protein sequence ID" value="EST44066.1"/>
    <property type="molecule type" value="Genomic_DNA"/>
</dbReference>
<evidence type="ECO:0000313" key="2">
    <source>
        <dbReference type="EMBL" id="EST44066.1"/>
    </source>
</evidence>
<dbReference type="PROSITE" id="PS00198">
    <property type="entry name" value="4FE4S_FER_1"/>
    <property type="match status" value="1"/>
</dbReference>
<dbReference type="Proteomes" id="UP000018208">
    <property type="component" value="Unassembled WGS sequence"/>
</dbReference>
<keyword evidence="4" id="KW-1185">Reference proteome</keyword>
<dbReference type="AlphaFoldDB" id="V6LK05"/>
<feature type="domain" description="4Fe-4S ferredoxin-type" evidence="1">
    <location>
        <begin position="1"/>
        <end position="30"/>
    </location>
</feature>
<dbReference type="InterPro" id="IPR017900">
    <property type="entry name" value="4Fe4S_Fe_S_CS"/>
</dbReference>
<accession>V6LK05</accession>
<reference evidence="3" key="2">
    <citation type="submission" date="2020-12" db="EMBL/GenBank/DDBJ databases">
        <title>New Spironucleus salmonicida genome in near-complete chromosomes.</title>
        <authorList>
            <person name="Xu F."/>
            <person name="Kurt Z."/>
            <person name="Jimenez-Gonzalez A."/>
            <person name="Astvaldsson A."/>
            <person name="Andersson J.O."/>
            <person name="Svard S.G."/>
        </authorList>
    </citation>
    <scope>NUCLEOTIDE SEQUENCE</scope>
    <source>
        <strain evidence="3">ATCC 50377</strain>
    </source>
</reference>
<evidence type="ECO:0000313" key="3">
    <source>
        <dbReference type="EMBL" id="KAH0575617.1"/>
    </source>
</evidence>
<organism evidence="2">
    <name type="scientific">Spironucleus salmonicida</name>
    <dbReference type="NCBI Taxonomy" id="348837"/>
    <lineage>
        <taxon>Eukaryota</taxon>
        <taxon>Metamonada</taxon>
        <taxon>Diplomonadida</taxon>
        <taxon>Hexamitidae</taxon>
        <taxon>Hexamitinae</taxon>
        <taxon>Spironucleus</taxon>
    </lineage>
</organism>
<feature type="domain" description="4Fe-4S ferredoxin-type" evidence="1">
    <location>
        <begin position="32"/>
        <end position="62"/>
    </location>
</feature>
<protein>
    <submittedName>
        <fullName evidence="2">Cysteine-rich protein</fullName>
    </submittedName>
</protein>
<gene>
    <name evidence="2" type="ORF">SS50377_16132</name>
    <name evidence="3" type="ORF">SS50377_23257</name>
</gene>
<evidence type="ECO:0000313" key="4">
    <source>
        <dbReference type="Proteomes" id="UP000018208"/>
    </source>
</evidence>
<dbReference type="Pfam" id="PF12838">
    <property type="entry name" value="Fer4_7"/>
    <property type="match status" value="1"/>
</dbReference>
<dbReference type="EMBL" id="AUWU02000003">
    <property type="protein sequence ID" value="KAH0575617.1"/>
    <property type="molecule type" value="Genomic_DNA"/>
</dbReference>
<dbReference type="VEuPathDB" id="GiardiaDB:SS50377_23257"/>